<gene>
    <name evidence="3" type="ORF">P7D78_17535</name>
</gene>
<dbReference type="Gene3D" id="1.10.10.10">
    <property type="entry name" value="Winged helix-like DNA-binding domain superfamily/Winged helix DNA-binding domain"/>
    <property type="match status" value="1"/>
</dbReference>
<evidence type="ECO:0000256" key="1">
    <source>
        <dbReference type="ARBA" id="ARBA00023015"/>
    </source>
</evidence>
<organism evidence="3 4">
    <name type="scientific">Enterococcus raffinosus</name>
    <dbReference type="NCBI Taxonomy" id="71452"/>
    <lineage>
        <taxon>Bacteria</taxon>
        <taxon>Bacillati</taxon>
        <taxon>Bacillota</taxon>
        <taxon>Bacilli</taxon>
        <taxon>Lactobacillales</taxon>
        <taxon>Enterococcaceae</taxon>
        <taxon>Enterococcus</taxon>
    </lineage>
</organism>
<dbReference type="GO" id="GO:0003677">
    <property type="term" value="F:DNA binding"/>
    <property type="evidence" value="ECO:0007669"/>
    <property type="project" value="InterPro"/>
</dbReference>
<dbReference type="RefSeq" id="WP_010745044.1">
    <property type="nucleotide sequence ID" value="NZ_BAAAXM010000043.1"/>
</dbReference>
<reference evidence="3" key="1">
    <citation type="submission" date="2023-03" db="EMBL/GenBank/DDBJ databases">
        <authorList>
            <person name="Shen W."/>
            <person name="Cai J."/>
        </authorList>
    </citation>
    <scope>NUCLEOTIDE SEQUENCE</scope>
    <source>
        <strain evidence="3">B646-2</strain>
    </source>
</reference>
<evidence type="ECO:0000256" key="2">
    <source>
        <dbReference type="ARBA" id="ARBA00023163"/>
    </source>
</evidence>
<protein>
    <submittedName>
        <fullName evidence="3">Helix-turn-helix domain-containing protein</fullName>
    </submittedName>
</protein>
<keyword evidence="1" id="KW-0805">Transcription regulation</keyword>
<dbReference type="SUPFAM" id="SSF46894">
    <property type="entry name" value="C-terminal effector domain of the bipartite response regulators"/>
    <property type="match status" value="1"/>
</dbReference>
<sequence length="234" mass="27080">MTRVLIITKNLLAEQSLQSILQRSNDEVYCSSDLMLDAQLSPQIIKYFSLVIFSDTISTLEVSKYYSAFKKNGLALLRKGRKNDLKNSECSYLIDEIDDWIDPETTDIEVIEKIAKWTSSQTKSSPLDSEGVVPHAEKNSELFFFSLSANEKKFLHYLYQYQKTGETLSREKLCYLIWEKDATKSNLCQLSNLTNRIKKKLAAYHFPEGELITSWNKGYFLGDLLFNEVQEYMN</sequence>
<comment type="caution">
    <text evidence="3">The sequence shown here is derived from an EMBL/GenBank/DDBJ whole genome shotgun (WGS) entry which is preliminary data.</text>
</comment>
<accession>A0AAW8T4S0</accession>
<dbReference type="EMBL" id="JARPXM010000023">
    <property type="protein sequence ID" value="MDT2539914.1"/>
    <property type="molecule type" value="Genomic_DNA"/>
</dbReference>
<dbReference type="Proteomes" id="UP001249240">
    <property type="component" value="Unassembled WGS sequence"/>
</dbReference>
<dbReference type="GO" id="GO:0006355">
    <property type="term" value="P:regulation of DNA-templated transcription"/>
    <property type="evidence" value="ECO:0007669"/>
    <property type="project" value="InterPro"/>
</dbReference>
<dbReference type="InterPro" id="IPR016032">
    <property type="entry name" value="Sig_transdc_resp-reg_C-effctor"/>
</dbReference>
<evidence type="ECO:0000313" key="3">
    <source>
        <dbReference type="EMBL" id="MDT2539914.1"/>
    </source>
</evidence>
<keyword evidence="2" id="KW-0804">Transcription</keyword>
<name>A0AAW8T4S0_9ENTE</name>
<evidence type="ECO:0000313" key="4">
    <source>
        <dbReference type="Proteomes" id="UP001249240"/>
    </source>
</evidence>
<dbReference type="AlphaFoldDB" id="A0AAW8T4S0"/>
<proteinExistence type="predicted"/>
<dbReference type="InterPro" id="IPR036388">
    <property type="entry name" value="WH-like_DNA-bd_sf"/>
</dbReference>